<dbReference type="GO" id="GO:0051539">
    <property type="term" value="F:4 iron, 4 sulfur cluster binding"/>
    <property type="evidence" value="ECO:0007669"/>
    <property type="project" value="UniProtKB-KW"/>
</dbReference>
<dbReference type="InterPro" id="IPR011712">
    <property type="entry name" value="Sig_transdc_His_kin_sub3_dim/P"/>
</dbReference>
<evidence type="ECO:0000313" key="19">
    <source>
        <dbReference type="Proteomes" id="UP000220102"/>
    </source>
</evidence>
<dbReference type="GO" id="GO:0005737">
    <property type="term" value="C:cytoplasm"/>
    <property type="evidence" value="ECO:0007669"/>
    <property type="project" value="UniProtKB-SubCell"/>
</dbReference>
<dbReference type="GO" id="GO:0046983">
    <property type="term" value="F:protein dimerization activity"/>
    <property type="evidence" value="ECO:0007669"/>
    <property type="project" value="InterPro"/>
</dbReference>
<evidence type="ECO:0000259" key="17">
    <source>
        <dbReference type="PROSITE" id="PS50109"/>
    </source>
</evidence>
<keyword evidence="10" id="KW-0418">Kinase</keyword>
<evidence type="ECO:0000256" key="4">
    <source>
        <dbReference type="ARBA" id="ARBA00012438"/>
    </source>
</evidence>
<evidence type="ECO:0000256" key="1">
    <source>
        <dbReference type="ARBA" id="ARBA00000085"/>
    </source>
</evidence>
<keyword evidence="13" id="KW-0411">Iron-sulfur</keyword>
<evidence type="ECO:0000256" key="10">
    <source>
        <dbReference type="ARBA" id="ARBA00022777"/>
    </source>
</evidence>
<evidence type="ECO:0000256" key="6">
    <source>
        <dbReference type="ARBA" id="ARBA00022485"/>
    </source>
</evidence>
<keyword evidence="6" id="KW-0004">4Fe-4S</keyword>
<evidence type="ECO:0000313" key="18">
    <source>
        <dbReference type="EMBL" id="PEN13150.1"/>
    </source>
</evidence>
<dbReference type="Pfam" id="PF02518">
    <property type="entry name" value="HATPase_c"/>
    <property type="match status" value="1"/>
</dbReference>
<gene>
    <name evidence="18" type="ORF">CRI94_10915</name>
</gene>
<comment type="subcellular location">
    <subcellularLocation>
        <location evidence="3">Cytoplasm</location>
    </subcellularLocation>
</comment>
<reference evidence="18 19" key="1">
    <citation type="submission" date="2017-10" db="EMBL/GenBank/DDBJ databases">
        <title>Draft genome of Longibacter Salinarum.</title>
        <authorList>
            <person name="Goh K.M."/>
            <person name="Shamsir M.S."/>
            <person name="Lim S.W."/>
        </authorList>
    </citation>
    <scope>NUCLEOTIDE SEQUENCE [LARGE SCALE GENOMIC DNA]</scope>
    <source>
        <strain evidence="18 19">KCTC 52045</strain>
    </source>
</reference>
<dbReference type="GO" id="GO:0016020">
    <property type="term" value="C:membrane"/>
    <property type="evidence" value="ECO:0007669"/>
    <property type="project" value="InterPro"/>
</dbReference>
<dbReference type="CDD" id="cd16917">
    <property type="entry name" value="HATPase_UhpB-NarQ-NarX-like"/>
    <property type="match status" value="1"/>
</dbReference>
<keyword evidence="7" id="KW-0963">Cytoplasm</keyword>
<evidence type="ECO:0000256" key="5">
    <source>
        <dbReference type="ARBA" id="ARBA00017322"/>
    </source>
</evidence>
<keyword evidence="12" id="KW-0902">Two-component regulatory system</keyword>
<dbReference type="InterPro" id="IPR003594">
    <property type="entry name" value="HATPase_dom"/>
</dbReference>
<dbReference type="PANTHER" id="PTHR24421">
    <property type="entry name" value="NITRATE/NITRITE SENSOR PROTEIN NARX-RELATED"/>
    <property type="match status" value="1"/>
</dbReference>
<dbReference type="PRINTS" id="PR00344">
    <property type="entry name" value="BCTRLSENSOR"/>
</dbReference>
<dbReference type="Gene3D" id="3.30.565.10">
    <property type="entry name" value="Histidine kinase-like ATPase, C-terminal domain"/>
    <property type="match status" value="1"/>
</dbReference>
<evidence type="ECO:0000256" key="14">
    <source>
        <dbReference type="ARBA" id="ARBA00024827"/>
    </source>
</evidence>
<evidence type="ECO:0000256" key="7">
    <source>
        <dbReference type="ARBA" id="ARBA00022490"/>
    </source>
</evidence>
<keyword evidence="16" id="KW-0175">Coiled coil</keyword>
<dbReference type="InterPro" id="IPR004358">
    <property type="entry name" value="Sig_transdc_His_kin-like_C"/>
</dbReference>
<evidence type="ECO:0000256" key="8">
    <source>
        <dbReference type="ARBA" id="ARBA00022679"/>
    </source>
</evidence>
<dbReference type="SUPFAM" id="SSF52172">
    <property type="entry name" value="CheY-like"/>
    <property type="match status" value="1"/>
</dbReference>
<evidence type="ECO:0000256" key="12">
    <source>
        <dbReference type="ARBA" id="ARBA00023012"/>
    </source>
</evidence>
<evidence type="ECO:0000256" key="11">
    <source>
        <dbReference type="ARBA" id="ARBA00023004"/>
    </source>
</evidence>
<dbReference type="EMBL" id="PDEQ01000005">
    <property type="protein sequence ID" value="PEN13150.1"/>
    <property type="molecule type" value="Genomic_DNA"/>
</dbReference>
<keyword evidence="11" id="KW-0408">Iron</keyword>
<dbReference type="GO" id="GO:0000155">
    <property type="term" value="F:phosphorelay sensor kinase activity"/>
    <property type="evidence" value="ECO:0007669"/>
    <property type="project" value="InterPro"/>
</dbReference>
<organism evidence="18 19">
    <name type="scientific">Longibacter salinarum</name>
    <dbReference type="NCBI Taxonomy" id="1850348"/>
    <lineage>
        <taxon>Bacteria</taxon>
        <taxon>Pseudomonadati</taxon>
        <taxon>Rhodothermota</taxon>
        <taxon>Rhodothermia</taxon>
        <taxon>Rhodothermales</taxon>
        <taxon>Salisaetaceae</taxon>
        <taxon>Longibacter</taxon>
    </lineage>
</organism>
<protein>
    <recommendedName>
        <fullName evidence="5">Oxygen sensor histidine kinase NreB</fullName>
        <ecNumber evidence="4">2.7.13.3</ecNumber>
    </recommendedName>
    <alternativeName>
        <fullName evidence="15">Nitrogen regulation protein B</fullName>
    </alternativeName>
</protein>
<name>A0A2A8CX08_9BACT</name>
<evidence type="ECO:0000256" key="15">
    <source>
        <dbReference type="ARBA" id="ARBA00030800"/>
    </source>
</evidence>
<evidence type="ECO:0000256" key="9">
    <source>
        <dbReference type="ARBA" id="ARBA00022723"/>
    </source>
</evidence>
<dbReference type="GO" id="GO:0046872">
    <property type="term" value="F:metal ion binding"/>
    <property type="evidence" value="ECO:0007669"/>
    <property type="project" value="UniProtKB-KW"/>
</dbReference>
<keyword evidence="8" id="KW-0808">Transferase</keyword>
<comment type="catalytic activity">
    <reaction evidence="1">
        <text>ATP + protein L-histidine = ADP + protein N-phospho-L-histidine.</text>
        <dbReference type="EC" id="2.7.13.3"/>
    </reaction>
</comment>
<dbReference type="InterPro" id="IPR036890">
    <property type="entry name" value="HATPase_C_sf"/>
</dbReference>
<dbReference type="OrthoDB" id="5401121at2"/>
<dbReference type="InterPro" id="IPR005467">
    <property type="entry name" value="His_kinase_dom"/>
</dbReference>
<dbReference type="SMART" id="SM00387">
    <property type="entry name" value="HATPase_c"/>
    <property type="match status" value="1"/>
</dbReference>
<dbReference type="RefSeq" id="WP_098075740.1">
    <property type="nucleotide sequence ID" value="NZ_PDEQ01000005.1"/>
</dbReference>
<evidence type="ECO:0000256" key="13">
    <source>
        <dbReference type="ARBA" id="ARBA00023014"/>
    </source>
</evidence>
<evidence type="ECO:0000256" key="2">
    <source>
        <dbReference type="ARBA" id="ARBA00001966"/>
    </source>
</evidence>
<sequence>MTAPHSSSSPFAGDATVSERVLLLLPGVSRTPSIQSTLDDARISTESVESIEELYAELRHGAGAVIVTDEAVTEHAVQLLLRTLSRRPPWSNLPIIVLTQRQPQSLPGLGTLDLFTSETGGNLTVLEYPVHPVTLTSVVQSALRARRRQYQVRDLLEWLEEKNAALEASEEALREANRTLEQRVMHRTEQVRELAMAVTSAEQRERNRISHILHDHLQQIIHSAKMWAELAISEPETRDESLPRIVNLLGEALDTTRSLTVDLNPPVLEKKGLAAALRWLSDRFKNRHGLTVHVELGEDVDVPDSNIQNLLFQLTRELLFNVVKHAGVEEATVRAQMIPAGDVRLQAPLGHDTGPRELQTQLNEHQQHIRIVVEDRGTGFDPQSQSPIGQGLANVRKRLELAGGHCEIETTPGDGTTITVTAPVQQARTRSDASASEES</sequence>
<proteinExistence type="predicted"/>
<comment type="cofactor">
    <cofactor evidence="2">
        <name>[4Fe-4S] cluster</name>
        <dbReference type="ChEBI" id="CHEBI:49883"/>
    </cofactor>
</comment>
<comment type="caution">
    <text evidence="18">The sequence shown here is derived from an EMBL/GenBank/DDBJ whole genome shotgun (WGS) entry which is preliminary data.</text>
</comment>
<dbReference type="Pfam" id="PF07730">
    <property type="entry name" value="HisKA_3"/>
    <property type="match status" value="1"/>
</dbReference>
<keyword evidence="9" id="KW-0479">Metal-binding</keyword>
<dbReference type="SUPFAM" id="SSF55874">
    <property type="entry name" value="ATPase domain of HSP90 chaperone/DNA topoisomerase II/histidine kinase"/>
    <property type="match status" value="1"/>
</dbReference>
<dbReference type="InterPro" id="IPR050482">
    <property type="entry name" value="Sensor_HK_TwoCompSys"/>
</dbReference>
<dbReference type="InterPro" id="IPR011006">
    <property type="entry name" value="CheY-like_superfamily"/>
</dbReference>
<dbReference type="PROSITE" id="PS50109">
    <property type="entry name" value="HIS_KIN"/>
    <property type="match status" value="1"/>
</dbReference>
<dbReference type="EC" id="2.7.13.3" evidence="4"/>
<dbReference type="AlphaFoldDB" id="A0A2A8CX08"/>
<evidence type="ECO:0000256" key="16">
    <source>
        <dbReference type="SAM" id="Coils"/>
    </source>
</evidence>
<comment type="function">
    <text evidence="14">Member of the two-component regulatory system NreB/NreC involved in the control of dissimilatory nitrate/nitrite reduction in response to oxygen. NreB functions as a direct oxygen sensor histidine kinase which is autophosphorylated, in the absence of oxygen, probably at the conserved histidine residue, and transfers its phosphate group probably to a conserved aspartate residue of NreC. NreB/NreC activates the expression of the nitrate (narGHJI) and nitrite (nir) reductase operons, as well as the putative nitrate transporter gene narT.</text>
</comment>
<dbReference type="Proteomes" id="UP000220102">
    <property type="component" value="Unassembled WGS sequence"/>
</dbReference>
<feature type="coiled-coil region" evidence="16">
    <location>
        <begin position="156"/>
        <end position="183"/>
    </location>
</feature>
<feature type="domain" description="Histidine kinase" evidence="17">
    <location>
        <begin position="208"/>
        <end position="426"/>
    </location>
</feature>
<evidence type="ECO:0000256" key="3">
    <source>
        <dbReference type="ARBA" id="ARBA00004496"/>
    </source>
</evidence>
<accession>A0A2A8CX08</accession>
<keyword evidence="19" id="KW-1185">Reference proteome</keyword>